<keyword evidence="2" id="KW-1185">Reference proteome</keyword>
<organism evidence="1 2">
    <name type="scientific">Streptomyces coffeae</name>
    <dbReference type="NCBI Taxonomy" id="621382"/>
    <lineage>
        <taxon>Bacteria</taxon>
        <taxon>Bacillati</taxon>
        <taxon>Actinomycetota</taxon>
        <taxon>Actinomycetes</taxon>
        <taxon>Kitasatosporales</taxon>
        <taxon>Streptomycetaceae</taxon>
        <taxon>Streptomyces</taxon>
    </lineage>
</organism>
<sequence length="80" mass="8630">MLGTARARLLHTIAETPGATTDIARRMRILPSTASRQISALREAGLIVSRRYGNKSAQCEPHWARPSVIAGIGAMRSLCS</sequence>
<comment type="caution">
    <text evidence="1">The sequence shown here is derived from an EMBL/GenBank/DDBJ whole genome shotgun (WGS) entry which is preliminary data.</text>
</comment>
<proteinExistence type="predicted"/>
<dbReference type="InterPro" id="IPR011991">
    <property type="entry name" value="ArsR-like_HTH"/>
</dbReference>
<dbReference type="SUPFAM" id="SSF46785">
    <property type="entry name" value="Winged helix' DNA-binding domain"/>
    <property type="match status" value="1"/>
</dbReference>
<evidence type="ECO:0000313" key="1">
    <source>
        <dbReference type="EMBL" id="MBL1097665.1"/>
    </source>
</evidence>
<dbReference type="InterPro" id="IPR036388">
    <property type="entry name" value="WH-like_DNA-bd_sf"/>
</dbReference>
<accession>A0ABS1NCK4</accession>
<dbReference type="RefSeq" id="WP_201875098.1">
    <property type="nucleotide sequence ID" value="NZ_JAERRF010000007.1"/>
</dbReference>
<dbReference type="InterPro" id="IPR036390">
    <property type="entry name" value="WH_DNA-bd_sf"/>
</dbReference>
<gene>
    <name evidence="1" type="ORF">JK363_13430</name>
</gene>
<dbReference type="EMBL" id="JAERRF010000007">
    <property type="protein sequence ID" value="MBL1097665.1"/>
    <property type="molecule type" value="Genomic_DNA"/>
</dbReference>
<protein>
    <submittedName>
        <fullName evidence="1">Winged helix-turn-helix transcriptional regulator</fullName>
    </submittedName>
</protein>
<dbReference type="Pfam" id="PF12840">
    <property type="entry name" value="HTH_20"/>
    <property type="match status" value="1"/>
</dbReference>
<name>A0ABS1NCK4_9ACTN</name>
<reference evidence="1 2" key="1">
    <citation type="submission" date="2021-01" db="EMBL/GenBank/DDBJ databases">
        <title>WGS of actinomycetes isolated from Thailand.</title>
        <authorList>
            <person name="Thawai C."/>
        </authorList>
    </citation>
    <scope>NUCLEOTIDE SEQUENCE [LARGE SCALE GENOMIC DNA]</scope>
    <source>
        <strain evidence="1 2">CA1R205</strain>
    </source>
</reference>
<dbReference type="Gene3D" id="1.10.10.10">
    <property type="entry name" value="Winged helix-like DNA-binding domain superfamily/Winged helix DNA-binding domain"/>
    <property type="match status" value="1"/>
</dbReference>
<evidence type="ECO:0000313" key="2">
    <source>
        <dbReference type="Proteomes" id="UP000634229"/>
    </source>
</evidence>
<dbReference type="CDD" id="cd00090">
    <property type="entry name" value="HTH_ARSR"/>
    <property type="match status" value="1"/>
</dbReference>
<dbReference type="Proteomes" id="UP000634229">
    <property type="component" value="Unassembled WGS sequence"/>
</dbReference>